<dbReference type="Proteomes" id="UP000095283">
    <property type="component" value="Unplaced"/>
</dbReference>
<sequence>MSNNVVNPVLYAWLNPTFRQLVVTTCLGGEKRTPGRVMNKSLVYRNLPSRSMLTEISAVQRPMVKDLAHINGNSKKNEDITKKKSVSRDSSLPSKDEGEQVISPKKEATLIEFSDNDTFV</sequence>
<feature type="region of interest" description="Disordered" evidence="1">
    <location>
        <begin position="69"/>
        <end position="107"/>
    </location>
</feature>
<evidence type="ECO:0000313" key="2">
    <source>
        <dbReference type="Proteomes" id="UP000095283"/>
    </source>
</evidence>
<evidence type="ECO:0000313" key="3">
    <source>
        <dbReference type="WBParaSite" id="Hba_15826"/>
    </source>
</evidence>
<dbReference type="WBParaSite" id="Hba_15826">
    <property type="protein sequence ID" value="Hba_15826"/>
    <property type="gene ID" value="Hba_15826"/>
</dbReference>
<name>A0A1I7XDP4_HETBA</name>
<dbReference type="AlphaFoldDB" id="A0A1I7XDP4"/>
<evidence type="ECO:0000256" key="1">
    <source>
        <dbReference type="SAM" id="MobiDB-lite"/>
    </source>
</evidence>
<proteinExistence type="predicted"/>
<reference evidence="3" key="1">
    <citation type="submission" date="2016-11" db="UniProtKB">
        <authorList>
            <consortium name="WormBaseParasite"/>
        </authorList>
    </citation>
    <scope>IDENTIFICATION</scope>
</reference>
<accession>A0A1I7XDP4</accession>
<feature type="compositionally biased region" description="Basic and acidic residues" evidence="1">
    <location>
        <begin position="94"/>
        <end position="107"/>
    </location>
</feature>
<organism evidence="2 3">
    <name type="scientific">Heterorhabditis bacteriophora</name>
    <name type="common">Entomopathogenic nematode worm</name>
    <dbReference type="NCBI Taxonomy" id="37862"/>
    <lineage>
        <taxon>Eukaryota</taxon>
        <taxon>Metazoa</taxon>
        <taxon>Ecdysozoa</taxon>
        <taxon>Nematoda</taxon>
        <taxon>Chromadorea</taxon>
        <taxon>Rhabditida</taxon>
        <taxon>Rhabditina</taxon>
        <taxon>Rhabditomorpha</taxon>
        <taxon>Strongyloidea</taxon>
        <taxon>Heterorhabditidae</taxon>
        <taxon>Heterorhabditis</taxon>
    </lineage>
</organism>
<protein>
    <submittedName>
        <fullName evidence="3">G_PROTEIN_RECEP_F1_2 domain-containing protein</fullName>
    </submittedName>
</protein>
<keyword evidence="2" id="KW-1185">Reference proteome</keyword>